<name>A0A6P1T8V5_9GAMM</name>
<proteinExistence type="predicted"/>
<dbReference type="OrthoDB" id="6106414at2"/>
<dbReference type="EMBL" id="JACHHR010000004">
    <property type="protein sequence ID" value="MBB5212725.1"/>
    <property type="molecule type" value="Genomic_DNA"/>
</dbReference>
<evidence type="ECO:0000313" key="3">
    <source>
        <dbReference type="EMBL" id="QHQ38467.1"/>
    </source>
</evidence>
<reference evidence="2 5" key="2">
    <citation type="submission" date="2020-08" db="EMBL/GenBank/DDBJ databases">
        <title>Genomic Encyclopedia of Type Strains, Phase IV (KMG-IV): sequencing the most valuable type-strain genomes for metagenomic binning, comparative biology and taxonomic classification.</title>
        <authorList>
            <person name="Goeker M."/>
        </authorList>
    </citation>
    <scope>NUCLEOTIDE SEQUENCE [LARGE SCALE GENOMIC DNA]</scope>
    <source>
        <strain evidence="2 5">DSM 11525</strain>
    </source>
</reference>
<evidence type="ECO:0000256" key="1">
    <source>
        <dbReference type="SAM" id="SignalP"/>
    </source>
</evidence>
<protein>
    <recommendedName>
        <fullName evidence="6">YtxH domain-containing protein</fullName>
    </recommendedName>
</protein>
<dbReference type="Proteomes" id="UP000464675">
    <property type="component" value="Chromosome"/>
</dbReference>
<reference evidence="3 4" key="1">
    <citation type="submission" date="2020-01" db="EMBL/GenBank/DDBJ databases">
        <title>The possibility of degradation of plastic by Microbulbifer hydrolyticus IRE-31.</title>
        <authorList>
            <person name="Liu L."/>
        </authorList>
    </citation>
    <scope>NUCLEOTIDE SEQUENCE [LARGE SCALE GENOMIC DNA]</scope>
    <source>
        <strain evidence="3 4">IRE-31</strain>
    </source>
</reference>
<keyword evidence="1" id="KW-0732">Signal</keyword>
<evidence type="ECO:0000313" key="4">
    <source>
        <dbReference type="Proteomes" id="UP000464675"/>
    </source>
</evidence>
<gene>
    <name evidence="3" type="ORF">GTQ55_05310</name>
    <name evidence="2" type="ORF">HNQ53_002966</name>
</gene>
<dbReference type="PROSITE" id="PS51257">
    <property type="entry name" value="PROKAR_LIPOPROTEIN"/>
    <property type="match status" value="1"/>
</dbReference>
<evidence type="ECO:0000313" key="5">
    <source>
        <dbReference type="Proteomes" id="UP000563601"/>
    </source>
</evidence>
<dbReference type="EMBL" id="CP047491">
    <property type="protein sequence ID" value="QHQ38467.1"/>
    <property type="molecule type" value="Genomic_DNA"/>
</dbReference>
<feature type="chain" id="PRO_5044645507" description="YtxH domain-containing protein" evidence="1">
    <location>
        <begin position="23"/>
        <end position="65"/>
    </location>
</feature>
<evidence type="ECO:0008006" key="6">
    <source>
        <dbReference type="Google" id="ProtNLM"/>
    </source>
</evidence>
<evidence type="ECO:0000313" key="2">
    <source>
        <dbReference type="EMBL" id="MBB5212725.1"/>
    </source>
</evidence>
<accession>A0A6P1T8V5</accession>
<sequence length="65" mass="6835">METLKKLSIVGLAALLVTGITACEQESGAEEVGETIDETITDVGNAVEDTCEEMKEEAGAEDQDC</sequence>
<feature type="signal peptide" evidence="1">
    <location>
        <begin position="1"/>
        <end position="22"/>
    </location>
</feature>
<dbReference type="RefSeq" id="WP_161857801.1">
    <property type="nucleotide sequence ID" value="NZ_CP047491.1"/>
</dbReference>
<dbReference type="Proteomes" id="UP000563601">
    <property type="component" value="Unassembled WGS sequence"/>
</dbReference>
<dbReference type="AlphaFoldDB" id="A0A6P1T8V5"/>
<organism evidence="2 5">
    <name type="scientific">Microbulbifer hydrolyticus</name>
    <dbReference type="NCBI Taxonomy" id="48074"/>
    <lineage>
        <taxon>Bacteria</taxon>
        <taxon>Pseudomonadati</taxon>
        <taxon>Pseudomonadota</taxon>
        <taxon>Gammaproteobacteria</taxon>
        <taxon>Cellvibrionales</taxon>
        <taxon>Microbulbiferaceae</taxon>
        <taxon>Microbulbifer</taxon>
    </lineage>
</organism>
<keyword evidence="4" id="KW-1185">Reference proteome</keyword>